<dbReference type="STRING" id="1795832.A7Q00_09865"/>
<evidence type="ECO:0000313" key="1">
    <source>
        <dbReference type="EMBL" id="OAM38577.1"/>
    </source>
</evidence>
<protein>
    <submittedName>
        <fullName evidence="1">Uncharacterized protein</fullName>
    </submittedName>
</protein>
<dbReference type="AlphaFoldDB" id="A0A1B6VWF6"/>
<dbReference type="Proteomes" id="UP000077726">
    <property type="component" value="Unassembled WGS sequence"/>
</dbReference>
<name>A0A1B6VWF6_9NEIS</name>
<sequence>MPFTYACQLRHLPNGDLVLISYDVIDSGNAADWLSERIVKLSAAAAASCLVPLLHSLLPTKQTVSPTQLNESRLMQRITRFSGYPTTKKFDIESSLVLLLATPGQTVRLLPSRREPNSGFSHLDHQAIDTNLSHPSFLQHLQTAFARCFPAQP</sequence>
<gene>
    <name evidence="1" type="ORF">A7Q00_09865</name>
</gene>
<dbReference type="OrthoDB" id="9842104at2"/>
<comment type="caution">
    <text evidence="1">The sequence shown here is derived from an EMBL/GenBank/DDBJ whole genome shotgun (WGS) entry which is preliminary data.</text>
</comment>
<dbReference type="RefSeq" id="WP_064090375.1">
    <property type="nucleotide sequence ID" value="NZ_LXSQ01000023.1"/>
</dbReference>
<proteinExistence type="predicted"/>
<organism evidence="1 2">
    <name type="scientific">Eikenella halliae</name>
    <dbReference type="NCBI Taxonomy" id="1795832"/>
    <lineage>
        <taxon>Bacteria</taxon>
        <taxon>Pseudomonadati</taxon>
        <taxon>Pseudomonadota</taxon>
        <taxon>Betaproteobacteria</taxon>
        <taxon>Neisseriales</taxon>
        <taxon>Neisseriaceae</taxon>
        <taxon>Eikenella</taxon>
    </lineage>
</organism>
<reference evidence="2" key="1">
    <citation type="submission" date="2016-05" db="EMBL/GenBank/DDBJ databases">
        <title>Draft genome of Corynebacterium afermentans subsp. afermentans LCDC 88199T.</title>
        <authorList>
            <person name="Bernier A.-M."/>
            <person name="Bernard K."/>
        </authorList>
    </citation>
    <scope>NUCLEOTIDE SEQUENCE [LARGE SCALE GENOMIC DNA]</scope>
    <source>
        <strain evidence="2">NML130454</strain>
    </source>
</reference>
<dbReference type="EMBL" id="LXSQ01000023">
    <property type="protein sequence ID" value="OAM38577.1"/>
    <property type="molecule type" value="Genomic_DNA"/>
</dbReference>
<evidence type="ECO:0000313" key="2">
    <source>
        <dbReference type="Proteomes" id="UP000077726"/>
    </source>
</evidence>
<keyword evidence="2" id="KW-1185">Reference proteome</keyword>
<accession>A0A1B6VWF6</accession>